<dbReference type="GeneID" id="25909672"/>
<dbReference type="AlphaFoldDB" id="A0A0L0FNT1"/>
<dbReference type="Proteomes" id="UP000054560">
    <property type="component" value="Unassembled WGS sequence"/>
</dbReference>
<feature type="region of interest" description="Disordered" evidence="1">
    <location>
        <begin position="88"/>
        <end position="164"/>
    </location>
</feature>
<dbReference type="EMBL" id="KQ242496">
    <property type="protein sequence ID" value="KNC78399.1"/>
    <property type="molecule type" value="Genomic_DNA"/>
</dbReference>
<feature type="compositionally biased region" description="Basic and acidic residues" evidence="1">
    <location>
        <begin position="110"/>
        <end position="164"/>
    </location>
</feature>
<accession>A0A0L0FNT1</accession>
<reference evidence="2 3" key="1">
    <citation type="submission" date="2011-02" db="EMBL/GenBank/DDBJ databases">
        <title>The Genome Sequence of Sphaeroforma arctica JP610.</title>
        <authorList>
            <consortium name="The Broad Institute Genome Sequencing Platform"/>
            <person name="Russ C."/>
            <person name="Cuomo C."/>
            <person name="Young S.K."/>
            <person name="Zeng Q."/>
            <person name="Gargeya S."/>
            <person name="Alvarado L."/>
            <person name="Berlin A."/>
            <person name="Chapman S.B."/>
            <person name="Chen Z."/>
            <person name="Freedman E."/>
            <person name="Gellesch M."/>
            <person name="Goldberg J."/>
            <person name="Griggs A."/>
            <person name="Gujja S."/>
            <person name="Heilman E."/>
            <person name="Heiman D."/>
            <person name="Howarth C."/>
            <person name="Mehta T."/>
            <person name="Neiman D."/>
            <person name="Pearson M."/>
            <person name="Roberts A."/>
            <person name="Saif S."/>
            <person name="Shea T."/>
            <person name="Shenoy N."/>
            <person name="Sisk P."/>
            <person name="Stolte C."/>
            <person name="Sykes S."/>
            <person name="White J."/>
            <person name="Yandava C."/>
            <person name="Burger G."/>
            <person name="Gray M.W."/>
            <person name="Holland P.W.H."/>
            <person name="King N."/>
            <person name="Lang F.B.F."/>
            <person name="Roger A.J."/>
            <person name="Ruiz-Trillo I."/>
            <person name="Haas B."/>
            <person name="Nusbaum C."/>
            <person name="Birren B."/>
        </authorList>
    </citation>
    <scope>NUCLEOTIDE SEQUENCE [LARGE SCALE GENOMIC DNA]</scope>
    <source>
        <strain evidence="2 3">JP610</strain>
    </source>
</reference>
<evidence type="ECO:0000313" key="2">
    <source>
        <dbReference type="EMBL" id="KNC78399.1"/>
    </source>
</evidence>
<sequence length="164" mass="17554">MSAADGSELIGTVYYDLLDTATAEAQRASNQKVLDTQESALNTQDTFARKGGRIDAVCTQKSYTLVLDNPAVITISAMIDKMAMAKGGMKWSVDDASAKTESQPATETATTKEPETADETATAKETAEDAAKEAEPASEERSEEPDNKRSKPNTEVDEHTATTE</sequence>
<dbReference type="RefSeq" id="XP_014152301.1">
    <property type="nucleotide sequence ID" value="XM_014296826.1"/>
</dbReference>
<organism evidence="2 3">
    <name type="scientific">Sphaeroforma arctica JP610</name>
    <dbReference type="NCBI Taxonomy" id="667725"/>
    <lineage>
        <taxon>Eukaryota</taxon>
        <taxon>Ichthyosporea</taxon>
        <taxon>Ichthyophonida</taxon>
        <taxon>Sphaeroforma</taxon>
    </lineage>
</organism>
<evidence type="ECO:0000313" key="3">
    <source>
        <dbReference type="Proteomes" id="UP000054560"/>
    </source>
</evidence>
<name>A0A0L0FNT1_9EUKA</name>
<evidence type="ECO:0000256" key="1">
    <source>
        <dbReference type="SAM" id="MobiDB-lite"/>
    </source>
</evidence>
<gene>
    <name evidence="2" type="ORF">SARC_09168</name>
</gene>
<proteinExistence type="predicted"/>
<protein>
    <submittedName>
        <fullName evidence="2">Uncharacterized protein</fullName>
    </submittedName>
</protein>
<keyword evidence="3" id="KW-1185">Reference proteome</keyword>